<evidence type="ECO:0000313" key="2">
    <source>
        <dbReference type="Proteomes" id="UP000789920"/>
    </source>
</evidence>
<name>A0ACA9PWW4_9GLOM</name>
<reference evidence="1" key="1">
    <citation type="submission" date="2021-06" db="EMBL/GenBank/DDBJ databases">
        <authorList>
            <person name="Kallberg Y."/>
            <person name="Tangrot J."/>
            <person name="Rosling A."/>
        </authorList>
    </citation>
    <scope>NUCLEOTIDE SEQUENCE</scope>
    <source>
        <strain evidence="1">MA461A</strain>
    </source>
</reference>
<protein>
    <submittedName>
        <fullName evidence="1">35862_t:CDS:1</fullName>
    </submittedName>
</protein>
<evidence type="ECO:0000313" key="1">
    <source>
        <dbReference type="EMBL" id="CAG8728594.1"/>
    </source>
</evidence>
<comment type="caution">
    <text evidence="1">The sequence shown here is derived from an EMBL/GenBank/DDBJ whole genome shotgun (WGS) entry which is preliminary data.</text>
</comment>
<organism evidence="1 2">
    <name type="scientific">Racocetra persica</name>
    <dbReference type="NCBI Taxonomy" id="160502"/>
    <lineage>
        <taxon>Eukaryota</taxon>
        <taxon>Fungi</taxon>
        <taxon>Fungi incertae sedis</taxon>
        <taxon>Mucoromycota</taxon>
        <taxon>Glomeromycotina</taxon>
        <taxon>Glomeromycetes</taxon>
        <taxon>Diversisporales</taxon>
        <taxon>Gigasporaceae</taxon>
        <taxon>Racocetra</taxon>
    </lineage>
</organism>
<keyword evidence="2" id="KW-1185">Reference proteome</keyword>
<feature type="non-terminal residue" evidence="1">
    <location>
        <position position="1"/>
    </location>
</feature>
<sequence>PKTRANIEGWSTKLSSQYPLFHDLHISYSEYFSLQSAFLNNKLEFFDYISYTIIENDRKSTRLKFHVGEIIEIEEESEGLTYAKIQAILQH</sequence>
<dbReference type="EMBL" id="CAJVQC010025026">
    <property type="protein sequence ID" value="CAG8728594.1"/>
    <property type="molecule type" value="Genomic_DNA"/>
</dbReference>
<dbReference type="Proteomes" id="UP000789920">
    <property type="component" value="Unassembled WGS sequence"/>
</dbReference>
<accession>A0ACA9PWW4</accession>
<gene>
    <name evidence="1" type="ORF">RPERSI_LOCUS11938</name>
</gene>
<proteinExistence type="predicted"/>